<dbReference type="STRING" id="7222.B4JPY1"/>
<name>B4JPY1_DROGR</name>
<evidence type="ECO:0000313" key="12">
    <source>
        <dbReference type="EMBL" id="EDV98961.1"/>
    </source>
</evidence>
<comment type="subunit">
    <text evidence="6">Tetradecamer that assembles into a two heptameric rings with a central cavity.</text>
</comment>
<organism evidence="13">
    <name type="scientific">Drosophila grimshawi</name>
    <name type="common">Hawaiian fruit fly</name>
    <name type="synonym">Idiomyia grimshawi</name>
    <dbReference type="NCBI Taxonomy" id="7222"/>
    <lineage>
        <taxon>Eukaryota</taxon>
        <taxon>Metazoa</taxon>
        <taxon>Ecdysozoa</taxon>
        <taxon>Arthropoda</taxon>
        <taxon>Hexapoda</taxon>
        <taxon>Insecta</taxon>
        <taxon>Pterygota</taxon>
        <taxon>Neoptera</taxon>
        <taxon>Endopterygota</taxon>
        <taxon>Diptera</taxon>
        <taxon>Brachycera</taxon>
        <taxon>Muscomorpha</taxon>
        <taxon>Ephydroidea</taxon>
        <taxon>Drosophilidae</taxon>
        <taxon>Drosophila</taxon>
        <taxon>Hawaiian Drosophila</taxon>
    </lineage>
</organism>
<evidence type="ECO:0000256" key="4">
    <source>
        <dbReference type="ARBA" id="ARBA00022825"/>
    </source>
</evidence>
<dbReference type="GO" id="GO:0004176">
    <property type="term" value="F:ATP-dependent peptidase activity"/>
    <property type="evidence" value="ECO:0007669"/>
    <property type="project" value="InterPro"/>
</dbReference>
<dbReference type="FunCoup" id="B4JPY1">
    <property type="interactions" value="1348"/>
</dbReference>
<dbReference type="EC" id="3.4.21.92" evidence="9"/>
<dbReference type="NCBIfam" id="NF001368">
    <property type="entry name" value="PRK00277.1"/>
    <property type="match status" value="1"/>
</dbReference>
<keyword evidence="3 9" id="KW-0378">Hydrolase</keyword>
<evidence type="ECO:0000256" key="1">
    <source>
        <dbReference type="ARBA" id="ARBA00007039"/>
    </source>
</evidence>
<dbReference type="GO" id="GO:0009368">
    <property type="term" value="C:endopeptidase Clp complex"/>
    <property type="evidence" value="ECO:0007669"/>
    <property type="project" value="TreeGrafter"/>
</dbReference>
<dbReference type="PANTHER" id="PTHR10381:SF11">
    <property type="entry name" value="ATP-DEPENDENT CLP PROTEASE PROTEOLYTIC SUBUNIT, MITOCHONDRIAL"/>
    <property type="match status" value="1"/>
</dbReference>
<comment type="function">
    <text evidence="5">Clp cleaves peptides in various proteins in a process that requires ATP hydrolysis. Clp may be responsible for a fairly general and central housekeeping function rather than for the degradation of specific substrates.</text>
</comment>
<dbReference type="HAMAP" id="MF_00444">
    <property type="entry name" value="ClpP"/>
    <property type="match status" value="1"/>
</dbReference>
<keyword evidence="2 9" id="KW-0645">Protease</keyword>
<dbReference type="Pfam" id="PF00574">
    <property type="entry name" value="CLP_protease"/>
    <property type="match status" value="1"/>
</dbReference>
<dbReference type="MEROPS" id="S14.003"/>
<evidence type="ECO:0000256" key="5">
    <source>
        <dbReference type="ARBA" id="ARBA00059384"/>
    </source>
</evidence>
<dbReference type="OMA" id="RDYWMKA"/>
<sequence length="255" mass="27929">MLKNAGTRLLRSFQAKCSTQPLSVRGINLIPMVVEQTGRGERAYDIFSRLLKERIICLMGNITDDISSTVVAQLLFLQSENVNKPIHLYINSPGGVVTAGLAIYDTMQYVKPPIATWCVGQACSMGSLLLAAGAPGMRYSLPNARIMIHQPSGGAQGQATDILIHAEEIIKIKRQLTNIYVKHAQYDYAEMSSRMERDHFMTPEEAKVLGIIDHVLEHPPETVSDSGPASDPPSGKIITPDTDTGKKRSKQTAQN</sequence>
<dbReference type="NCBIfam" id="NF009205">
    <property type="entry name" value="PRK12553.1"/>
    <property type="match status" value="1"/>
</dbReference>
<feature type="region of interest" description="Disordered" evidence="11">
    <location>
        <begin position="218"/>
        <end position="255"/>
    </location>
</feature>
<accession>B4JPY1</accession>
<evidence type="ECO:0000256" key="3">
    <source>
        <dbReference type="ARBA" id="ARBA00022801"/>
    </source>
</evidence>
<evidence type="ECO:0000256" key="6">
    <source>
        <dbReference type="ARBA" id="ARBA00065540"/>
    </source>
</evidence>
<proteinExistence type="inferred from homology"/>
<dbReference type="PhylomeDB" id="B4JPY1"/>
<dbReference type="FunFam" id="3.90.226.10:FF:000001">
    <property type="entry name" value="ATP-dependent Clp protease proteolytic subunit"/>
    <property type="match status" value="1"/>
</dbReference>
<dbReference type="InParanoid" id="B4JPY1"/>
<dbReference type="GO" id="GO:0051117">
    <property type="term" value="F:ATPase binding"/>
    <property type="evidence" value="ECO:0007669"/>
    <property type="project" value="TreeGrafter"/>
</dbReference>
<evidence type="ECO:0000313" key="13">
    <source>
        <dbReference type="Proteomes" id="UP000001070"/>
    </source>
</evidence>
<dbReference type="InterPro" id="IPR033135">
    <property type="entry name" value="ClpP_His_AS"/>
</dbReference>
<dbReference type="SMR" id="B4JPY1"/>
<dbReference type="OrthoDB" id="2017408at2759"/>
<dbReference type="HOGENOM" id="CLU_058707_3_1_1"/>
<dbReference type="InterPro" id="IPR029045">
    <property type="entry name" value="ClpP/crotonase-like_dom_sf"/>
</dbReference>
<dbReference type="InterPro" id="IPR001907">
    <property type="entry name" value="ClpP"/>
</dbReference>
<dbReference type="eggNOG" id="KOG0840">
    <property type="taxonomic scope" value="Eukaryota"/>
</dbReference>
<keyword evidence="13" id="KW-1185">Reference proteome</keyword>
<dbReference type="PROSITE" id="PS00382">
    <property type="entry name" value="CLP_PROTEASE_HIS"/>
    <property type="match status" value="1"/>
</dbReference>
<evidence type="ECO:0000256" key="2">
    <source>
        <dbReference type="ARBA" id="ARBA00022670"/>
    </source>
</evidence>
<feature type="active site" evidence="7">
    <location>
        <position position="124"/>
    </location>
</feature>
<dbReference type="AlphaFoldDB" id="B4JPY1"/>
<gene>
    <name evidence="12" type="primary">Dgri\GH13604</name>
    <name evidence="12" type="ORF">Dgri_GH13604</name>
</gene>
<evidence type="ECO:0000256" key="9">
    <source>
        <dbReference type="RuleBase" id="RU000549"/>
    </source>
</evidence>
<dbReference type="SUPFAM" id="SSF52096">
    <property type="entry name" value="ClpP/crotonase"/>
    <property type="match status" value="1"/>
</dbReference>
<dbReference type="KEGG" id="dgr:6566739"/>
<dbReference type="InterPro" id="IPR023562">
    <property type="entry name" value="ClpP/TepA"/>
</dbReference>
<dbReference type="Gene3D" id="3.90.226.10">
    <property type="entry name" value="2-enoyl-CoA Hydratase, Chain A, domain 1"/>
    <property type="match status" value="1"/>
</dbReference>
<keyword evidence="4 9" id="KW-0720">Serine protease</keyword>
<dbReference type="Proteomes" id="UP000001070">
    <property type="component" value="Unassembled WGS sequence"/>
</dbReference>
<evidence type="ECO:0000256" key="11">
    <source>
        <dbReference type="SAM" id="MobiDB-lite"/>
    </source>
</evidence>
<protein>
    <recommendedName>
        <fullName evidence="10">ATP-dependent Clp protease proteolytic subunit</fullName>
        <ecNumber evidence="9">3.4.21.92</ecNumber>
    </recommendedName>
</protein>
<dbReference type="PROSITE" id="PS00381">
    <property type="entry name" value="CLP_PROTEASE_SER"/>
    <property type="match status" value="1"/>
</dbReference>
<dbReference type="GO" id="GO:0006515">
    <property type="term" value="P:protein quality control for misfolded or incompletely synthesized proteins"/>
    <property type="evidence" value="ECO:0007669"/>
    <property type="project" value="TreeGrafter"/>
</dbReference>
<evidence type="ECO:0000256" key="8">
    <source>
        <dbReference type="PROSITE-ProRule" id="PRU10086"/>
    </source>
</evidence>
<feature type="active site" evidence="8">
    <location>
        <position position="149"/>
    </location>
</feature>
<evidence type="ECO:0000256" key="7">
    <source>
        <dbReference type="PROSITE-ProRule" id="PRU10085"/>
    </source>
</evidence>
<dbReference type="EMBL" id="CH916372">
    <property type="protein sequence ID" value="EDV98961.1"/>
    <property type="molecule type" value="Genomic_DNA"/>
</dbReference>
<dbReference type="PRINTS" id="PR00127">
    <property type="entry name" value="CLPPROTEASEP"/>
</dbReference>
<feature type="compositionally biased region" description="Low complexity" evidence="11">
    <location>
        <begin position="224"/>
        <end position="235"/>
    </location>
</feature>
<dbReference type="CDD" id="cd07017">
    <property type="entry name" value="S14_ClpP_2"/>
    <property type="match status" value="1"/>
</dbReference>
<dbReference type="InterPro" id="IPR018215">
    <property type="entry name" value="ClpP_Ser_AS"/>
</dbReference>
<dbReference type="GO" id="GO:0004252">
    <property type="term" value="F:serine-type endopeptidase activity"/>
    <property type="evidence" value="ECO:0007669"/>
    <property type="project" value="UniProtKB-EC"/>
</dbReference>
<reference evidence="12 13" key="1">
    <citation type="journal article" date="2007" name="Nature">
        <title>Evolution of genes and genomes on the Drosophila phylogeny.</title>
        <authorList>
            <consortium name="Drosophila 12 Genomes Consortium"/>
            <person name="Clark A.G."/>
            <person name="Eisen M.B."/>
            <person name="Smith D.R."/>
            <person name="Bergman C.M."/>
            <person name="Oliver B."/>
            <person name="Markow T.A."/>
            <person name="Kaufman T.C."/>
            <person name="Kellis M."/>
            <person name="Gelbart W."/>
            <person name="Iyer V.N."/>
            <person name="Pollard D.A."/>
            <person name="Sackton T.B."/>
            <person name="Larracuente A.M."/>
            <person name="Singh N.D."/>
            <person name="Abad J.P."/>
            <person name="Abt D.N."/>
            <person name="Adryan B."/>
            <person name="Aguade M."/>
            <person name="Akashi H."/>
            <person name="Anderson W.W."/>
            <person name="Aquadro C.F."/>
            <person name="Ardell D.H."/>
            <person name="Arguello R."/>
            <person name="Artieri C.G."/>
            <person name="Barbash D.A."/>
            <person name="Barker D."/>
            <person name="Barsanti P."/>
            <person name="Batterham P."/>
            <person name="Batzoglou S."/>
            <person name="Begun D."/>
            <person name="Bhutkar A."/>
            <person name="Blanco E."/>
            <person name="Bosak S.A."/>
            <person name="Bradley R.K."/>
            <person name="Brand A.D."/>
            <person name="Brent M.R."/>
            <person name="Brooks A.N."/>
            <person name="Brown R.H."/>
            <person name="Butlin R.K."/>
            <person name="Caggese C."/>
            <person name="Calvi B.R."/>
            <person name="Bernardo de Carvalho A."/>
            <person name="Caspi A."/>
            <person name="Castrezana S."/>
            <person name="Celniker S.E."/>
            <person name="Chang J.L."/>
            <person name="Chapple C."/>
            <person name="Chatterji S."/>
            <person name="Chinwalla A."/>
            <person name="Civetta A."/>
            <person name="Clifton S.W."/>
            <person name="Comeron J.M."/>
            <person name="Costello J.C."/>
            <person name="Coyne J.A."/>
            <person name="Daub J."/>
            <person name="David R.G."/>
            <person name="Delcher A.L."/>
            <person name="Delehaunty K."/>
            <person name="Do C.B."/>
            <person name="Ebling H."/>
            <person name="Edwards K."/>
            <person name="Eickbush T."/>
            <person name="Evans J.D."/>
            <person name="Filipski A."/>
            <person name="Findeiss S."/>
            <person name="Freyhult E."/>
            <person name="Fulton L."/>
            <person name="Fulton R."/>
            <person name="Garcia A.C."/>
            <person name="Gardiner A."/>
            <person name="Garfield D.A."/>
            <person name="Garvin B.E."/>
            <person name="Gibson G."/>
            <person name="Gilbert D."/>
            <person name="Gnerre S."/>
            <person name="Godfrey J."/>
            <person name="Good R."/>
            <person name="Gotea V."/>
            <person name="Gravely B."/>
            <person name="Greenberg A.J."/>
            <person name="Griffiths-Jones S."/>
            <person name="Gross S."/>
            <person name="Guigo R."/>
            <person name="Gustafson E.A."/>
            <person name="Haerty W."/>
            <person name="Hahn M.W."/>
            <person name="Halligan D.L."/>
            <person name="Halpern A.L."/>
            <person name="Halter G.M."/>
            <person name="Han M.V."/>
            <person name="Heger A."/>
            <person name="Hillier L."/>
            <person name="Hinrichs A.S."/>
            <person name="Holmes I."/>
            <person name="Hoskins R.A."/>
            <person name="Hubisz M.J."/>
            <person name="Hultmark D."/>
            <person name="Huntley M.A."/>
            <person name="Jaffe D.B."/>
            <person name="Jagadeeshan S."/>
            <person name="Jeck W.R."/>
            <person name="Johnson J."/>
            <person name="Jones C.D."/>
            <person name="Jordan W.C."/>
            <person name="Karpen G.H."/>
            <person name="Kataoka E."/>
            <person name="Keightley P.D."/>
            <person name="Kheradpour P."/>
            <person name="Kirkness E.F."/>
            <person name="Koerich L.B."/>
            <person name="Kristiansen K."/>
            <person name="Kudrna D."/>
            <person name="Kulathinal R.J."/>
            <person name="Kumar S."/>
            <person name="Kwok R."/>
            <person name="Lander E."/>
            <person name="Langley C.H."/>
            <person name="Lapoint R."/>
            <person name="Lazzaro B.P."/>
            <person name="Lee S.J."/>
            <person name="Levesque L."/>
            <person name="Li R."/>
            <person name="Lin C.F."/>
            <person name="Lin M.F."/>
            <person name="Lindblad-Toh K."/>
            <person name="Llopart A."/>
            <person name="Long M."/>
            <person name="Low L."/>
            <person name="Lozovsky E."/>
            <person name="Lu J."/>
            <person name="Luo M."/>
            <person name="Machado C.A."/>
            <person name="Makalowski W."/>
            <person name="Marzo M."/>
            <person name="Matsuda M."/>
            <person name="Matzkin L."/>
            <person name="McAllister B."/>
            <person name="McBride C.S."/>
            <person name="McKernan B."/>
            <person name="McKernan K."/>
            <person name="Mendez-Lago M."/>
            <person name="Minx P."/>
            <person name="Mollenhauer M.U."/>
            <person name="Montooth K."/>
            <person name="Mount S.M."/>
            <person name="Mu X."/>
            <person name="Myers E."/>
            <person name="Negre B."/>
            <person name="Newfeld S."/>
            <person name="Nielsen R."/>
            <person name="Noor M.A."/>
            <person name="O'Grady P."/>
            <person name="Pachter L."/>
            <person name="Papaceit M."/>
            <person name="Parisi M.J."/>
            <person name="Parisi M."/>
            <person name="Parts L."/>
            <person name="Pedersen J.S."/>
            <person name="Pesole G."/>
            <person name="Phillippy A.M."/>
            <person name="Ponting C.P."/>
            <person name="Pop M."/>
            <person name="Porcelli D."/>
            <person name="Powell J.R."/>
            <person name="Prohaska S."/>
            <person name="Pruitt K."/>
            <person name="Puig M."/>
            <person name="Quesneville H."/>
            <person name="Ram K.R."/>
            <person name="Rand D."/>
            <person name="Rasmussen M.D."/>
            <person name="Reed L.K."/>
            <person name="Reenan R."/>
            <person name="Reily A."/>
            <person name="Remington K.A."/>
            <person name="Rieger T.T."/>
            <person name="Ritchie M.G."/>
            <person name="Robin C."/>
            <person name="Rogers Y.H."/>
            <person name="Rohde C."/>
            <person name="Rozas J."/>
            <person name="Rubenfield M.J."/>
            <person name="Ruiz A."/>
            <person name="Russo S."/>
            <person name="Salzberg S.L."/>
            <person name="Sanchez-Gracia A."/>
            <person name="Saranga D.J."/>
            <person name="Sato H."/>
            <person name="Schaeffer S.W."/>
            <person name="Schatz M.C."/>
            <person name="Schlenke T."/>
            <person name="Schwartz R."/>
            <person name="Segarra C."/>
            <person name="Singh R.S."/>
            <person name="Sirot L."/>
            <person name="Sirota M."/>
            <person name="Sisneros N.B."/>
            <person name="Smith C.D."/>
            <person name="Smith T.F."/>
            <person name="Spieth J."/>
            <person name="Stage D.E."/>
            <person name="Stark A."/>
            <person name="Stephan W."/>
            <person name="Strausberg R.L."/>
            <person name="Strempel S."/>
            <person name="Sturgill D."/>
            <person name="Sutton G."/>
            <person name="Sutton G.G."/>
            <person name="Tao W."/>
            <person name="Teichmann S."/>
            <person name="Tobari Y.N."/>
            <person name="Tomimura Y."/>
            <person name="Tsolas J.M."/>
            <person name="Valente V.L."/>
            <person name="Venter E."/>
            <person name="Venter J.C."/>
            <person name="Vicario S."/>
            <person name="Vieira F.G."/>
            <person name="Vilella A.J."/>
            <person name="Villasante A."/>
            <person name="Walenz B."/>
            <person name="Wang J."/>
            <person name="Wasserman M."/>
            <person name="Watts T."/>
            <person name="Wilson D."/>
            <person name="Wilson R.K."/>
            <person name="Wing R.A."/>
            <person name="Wolfner M.F."/>
            <person name="Wong A."/>
            <person name="Wong G.K."/>
            <person name="Wu C.I."/>
            <person name="Wu G."/>
            <person name="Yamamoto D."/>
            <person name="Yang H.P."/>
            <person name="Yang S.P."/>
            <person name="Yorke J.A."/>
            <person name="Yoshida K."/>
            <person name="Zdobnov E."/>
            <person name="Zhang P."/>
            <person name="Zhang Y."/>
            <person name="Zimin A.V."/>
            <person name="Baldwin J."/>
            <person name="Abdouelleil A."/>
            <person name="Abdulkadir J."/>
            <person name="Abebe A."/>
            <person name="Abera B."/>
            <person name="Abreu J."/>
            <person name="Acer S.C."/>
            <person name="Aftuck L."/>
            <person name="Alexander A."/>
            <person name="An P."/>
            <person name="Anderson E."/>
            <person name="Anderson S."/>
            <person name="Arachi H."/>
            <person name="Azer M."/>
            <person name="Bachantsang P."/>
            <person name="Barry A."/>
            <person name="Bayul T."/>
            <person name="Berlin A."/>
            <person name="Bessette D."/>
            <person name="Bloom T."/>
            <person name="Blye J."/>
            <person name="Boguslavskiy L."/>
            <person name="Bonnet C."/>
            <person name="Boukhgalter B."/>
            <person name="Bourzgui I."/>
            <person name="Brown A."/>
            <person name="Cahill P."/>
            <person name="Channer S."/>
            <person name="Cheshatsang Y."/>
            <person name="Chuda L."/>
            <person name="Citroen M."/>
            <person name="Collymore A."/>
            <person name="Cooke P."/>
            <person name="Costello M."/>
            <person name="D'Aco K."/>
            <person name="Daza R."/>
            <person name="De Haan G."/>
            <person name="DeGray S."/>
            <person name="DeMaso C."/>
            <person name="Dhargay N."/>
            <person name="Dooley K."/>
            <person name="Dooley E."/>
            <person name="Doricent M."/>
            <person name="Dorje P."/>
            <person name="Dorjee K."/>
            <person name="Dupes A."/>
            <person name="Elong R."/>
            <person name="Falk J."/>
            <person name="Farina A."/>
            <person name="Faro S."/>
            <person name="Ferguson D."/>
            <person name="Fisher S."/>
            <person name="Foley C.D."/>
            <person name="Franke A."/>
            <person name="Friedrich D."/>
            <person name="Gadbois L."/>
            <person name="Gearin G."/>
            <person name="Gearin C.R."/>
            <person name="Giannoukos G."/>
            <person name="Goode T."/>
            <person name="Graham J."/>
            <person name="Grandbois E."/>
            <person name="Grewal S."/>
            <person name="Gyaltsen K."/>
            <person name="Hafez N."/>
            <person name="Hagos B."/>
            <person name="Hall J."/>
            <person name="Henson C."/>
            <person name="Hollinger A."/>
            <person name="Honan T."/>
            <person name="Huard M.D."/>
            <person name="Hughes L."/>
            <person name="Hurhula B."/>
            <person name="Husby M.E."/>
            <person name="Kamat A."/>
            <person name="Kanga B."/>
            <person name="Kashin S."/>
            <person name="Khazanovich D."/>
            <person name="Kisner P."/>
            <person name="Lance K."/>
            <person name="Lara M."/>
            <person name="Lee W."/>
            <person name="Lennon N."/>
            <person name="Letendre F."/>
            <person name="LeVine R."/>
            <person name="Lipovsky A."/>
            <person name="Liu X."/>
            <person name="Liu J."/>
            <person name="Liu S."/>
            <person name="Lokyitsang T."/>
            <person name="Lokyitsang Y."/>
            <person name="Lubonja R."/>
            <person name="Lui A."/>
            <person name="MacDonald P."/>
            <person name="Magnisalis V."/>
            <person name="Maru K."/>
            <person name="Matthews C."/>
            <person name="McCusker W."/>
            <person name="McDonough S."/>
            <person name="Mehta T."/>
            <person name="Meldrim J."/>
            <person name="Meneus L."/>
            <person name="Mihai O."/>
            <person name="Mihalev A."/>
            <person name="Mihova T."/>
            <person name="Mittelman R."/>
            <person name="Mlenga V."/>
            <person name="Montmayeur A."/>
            <person name="Mulrain L."/>
            <person name="Navidi A."/>
            <person name="Naylor J."/>
            <person name="Negash T."/>
            <person name="Nguyen T."/>
            <person name="Nguyen N."/>
            <person name="Nicol R."/>
            <person name="Norbu C."/>
            <person name="Norbu N."/>
            <person name="Novod N."/>
            <person name="O'Neill B."/>
            <person name="Osman S."/>
            <person name="Markiewicz E."/>
            <person name="Oyono O.L."/>
            <person name="Patti C."/>
            <person name="Phunkhang P."/>
            <person name="Pierre F."/>
            <person name="Priest M."/>
            <person name="Raghuraman S."/>
            <person name="Rege F."/>
            <person name="Reyes R."/>
            <person name="Rise C."/>
            <person name="Rogov P."/>
            <person name="Ross K."/>
            <person name="Ryan E."/>
            <person name="Settipalli S."/>
            <person name="Shea T."/>
            <person name="Sherpa N."/>
            <person name="Shi L."/>
            <person name="Shih D."/>
            <person name="Sparrow T."/>
            <person name="Spaulding J."/>
            <person name="Stalker J."/>
            <person name="Stange-Thomann N."/>
            <person name="Stavropoulos S."/>
            <person name="Stone C."/>
            <person name="Strader C."/>
            <person name="Tesfaye S."/>
            <person name="Thomson T."/>
            <person name="Thoulutsang Y."/>
            <person name="Thoulutsang D."/>
            <person name="Topham K."/>
            <person name="Topping I."/>
            <person name="Tsamla T."/>
            <person name="Vassiliev H."/>
            <person name="Vo A."/>
            <person name="Wangchuk T."/>
            <person name="Wangdi T."/>
            <person name="Weiand M."/>
            <person name="Wilkinson J."/>
            <person name="Wilson A."/>
            <person name="Yadav S."/>
            <person name="Young G."/>
            <person name="Yu Q."/>
            <person name="Zembek L."/>
            <person name="Zhong D."/>
            <person name="Zimmer A."/>
            <person name="Zwirko Z."/>
            <person name="Jaffe D.B."/>
            <person name="Alvarez P."/>
            <person name="Brockman W."/>
            <person name="Butler J."/>
            <person name="Chin C."/>
            <person name="Gnerre S."/>
            <person name="Grabherr M."/>
            <person name="Kleber M."/>
            <person name="Mauceli E."/>
            <person name="MacCallum I."/>
        </authorList>
    </citation>
    <scope>NUCLEOTIDE SEQUENCE [LARGE SCALE GENOMIC DNA]</scope>
    <source>
        <strain evidence="13">Tucson 15287-2541.00</strain>
    </source>
</reference>
<dbReference type="PANTHER" id="PTHR10381">
    <property type="entry name" value="ATP-DEPENDENT CLP PROTEASE PROTEOLYTIC SUBUNIT"/>
    <property type="match status" value="1"/>
</dbReference>
<evidence type="ECO:0000256" key="10">
    <source>
        <dbReference type="RuleBase" id="RU003567"/>
    </source>
</evidence>
<comment type="similarity">
    <text evidence="1 10">Belongs to the peptidase S14 family.</text>
</comment>